<reference evidence="2 3" key="1">
    <citation type="submission" date="2019-03" db="EMBL/GenBank/DDBJ databases">
        <title>Draft genome sequences of novel Actinobacteria.</title>
        <authorList>
            <person name="Sahin N."/>
            <person name="Ay H."/>
            <person name="Saygin H."/>
        </authorList>
    </citation>
    <scope>NUCLEOTIDE SEQUENCE [LARGE SCALE GENOMIC DNA]</scope>
    <source>
        <strain evidence="2 3">DSM 45347</strain>
    </source>
</reference>
<dbReference type="AlphaFoldDB" id="A0A4R4NDD9"/>
<dbReference type="InterPro" id="IPR041657">
    <property type="entry name" value="HTH_17"/>
</dbReference>
<comment type="caution">
    <text evidence="2">The sequence shown here is derived from an EMBL/GenBank/DDBJ whole genome shotgun (WGS) entry which is preliminary data.</text>
</comment>
<proteinExistence type="predicted"/>
<organism evidence="2 3">
    <name type="scientific">Actinomadura bangladeshensis</name>
    <dbReference type="NCBI Taxonomy" id="453573"/>
    <lineage>
        <taxon>Bacteria</taxon>
        <taxon>Bacillati</taxon>
        <taxon>Actinomycetota</taxon>
        <taxon>Actinomycetes</taxon>
        <taxon>Streptosporangiales</taxon>
        <taxon>Thermomonosporaceae</taxon>
        <taxon>Actinomadura</taxon>
    </lineage>
</organism>
<feature type="non-terminal residue" evidence="2">
    <location>
        <position position="470"/>
    </location>
</feature>
<dbReference type="Pfam" id="PF12728">
    <property type="entry name" value="HTH_17"/>
    <property type="match status" value="1"/>
</dbReference>
<name>A0A4R4NDD9_9ACTN</name>
<dbReference type="Pfam" id="PF04672">
    <property type="entry name" value="Methyltransf_19"/>
    <property type="match status" value="1"/>
</dbReference>
<dbReference type="InterPro" id="IPR048048">
    <property type="entry name" value="BldC-like"/>
</dbReference>
<protein>
    <submittedName>
        <fullName evidence="2">BldC family transcriptional regulator</fullName>
    </submittedName>
</protein>
<dbReference type="Proteomes" id="UP000295431">
    <property type="component" value="Unassembled WGS sequence"/>
</dbReference>
<evidence type="ECO:0000313" key="2">
    <source>
        <dbReference type="EMBL" id="TDC07168.1"/>
    </source>
</evidence>
<dbReference type="NCBIfam" id="NF033787">
    <property type="entry name" value="HTH_BldC"/>
    <property type="match status" value="1"/>
</dbReference>
<dbReference type="Gene3D" id="1.10.1660.10">
    <property type="match status" value="1"/>
</dbReference>
<dbReference type="SUPFAM" id="SSF46955">
    <property type="entry name" value="Putative DNA-binding domain"/>
    <property type="match status" value="1"/>
</dbReference>
<dbReference type="Gene3D" id="3.40.50.150">
    <property type="entry name" value="Vaccinia Virus protein VP39"/>
    <property type="match status" value="1"/>
</dbReference>
<feature type="domain" description="Helix-turn-helix" evidence="1">
    <location>
        <begin position="6"/>
        <end position="55"/>
    </location>
</feature>
<evidence type="ECO:0000313" key="3">
    <source>
        <dbReference type="Proteomes" id="UP000295431"/>
    </source>
</evidence>
<evidence type="ECO:0000259" key="1">
    <source>
        <dbReference type="Pfam" id="PF12728"/>
    </source>
</evidence>
<dbReference type="EMBL" id="SMJW01000248">
    <property type="protein sequence ID" value="TDC07168.1"/>
    <property type="molecule type" value="Genomic_DNA"/>
</dbReference>
<dbReference type="SUPFAM" id="SSF53335">
    <property type="entry name" value="S-adenosyl-L-methionine-dependent methyltransferases"/>
    <property type="match status" value="1"/>
</dbReference>
<sequence length="470" mass="50220">MTSPELLTPAEVAALFRVDPKTVTRWARQKKLSSIRTVGGHRRYRAAEVYELLNSERRSSFHAAVETLVDGHYSGDPTRALIDLAERYGLAVLVLDRAWFTQIARRDLTEVEWKHIVAELPTFSRALSGTCADQLLDYAATVLRAADVAVPDMCAADLPRVPAAPSQHKIAGESTAALEKTSGENSTPQASLIANETEGPQFALTPLPPTPLQQVAMAGAGVPAPALKDINRLVPHSARVWDYLLGGHDHYEADRSAADAFAELYPAVAELMAAQQAFGNRAIKYLTQLGVRQFIDIGPGLPSPRRDARATDTHTAARSAAEGTRVVYVDNDPLVIAHARALLTGGPGCAVGHVNADLTDTRTVLAGAAQHLDLHHPTAVLLLGVMGHIDDTEAAHAIVRGLMDGLAPGSFLVLSDAVTTSAALTKAQDAYNTTGAVPYRLRTPTQIAGFFTGLDPVQPGLVPPELWRPA</sequence>
<accession>A0A4R4NDD9</accession>
<keyword evidence="3" id="KW-1185">Reference proteome</keyword>
<dbReference type="OrthoDB" id="3484687at2"/>
<dbReference type="CDD" id="cd04762">
    <property type="entry name" value="HTH_MerR-trunc"/>
    <property type="match status" value="1"/>
</dbReference>
<gene>
    <name evidence="2" type="ORF">E1284_32750</name>
</gene>
<dbReference type="InterPro" id="IPR006764">
    <property type="entry name" value="SAM_dep_MeTrfase_SAV2177_type"/>
</dbReference>
<dbReference type="InterPro" id="IPR029063">
    <property type="entry name" value="SAM-dependent_MTases_sf"/>
</dbReference>
<dbReference type="InterPro" id="IPR009061">
    <property type="entry name" value="DNA-bd_dom_put_sf"/>
</dbReference>